<dbReference type="EMBL" id="CAEZZY010000037">
    <property type="protein sequence ID" value="CAB4776650.1"/>
    <property type="molecule type" value="Genomic_DNA"/>
</dbReference>
<dbReference type="Pfam" id="PF01408">
    <property type="entry name" value="GFO_IDH_MocA"/>
    <property type="match status" value="1"/>
</dbReference>
<dbReference type="InterPro" id="IPR036291">
    <property type="entry name" value="NAD(P)-bd_dom_sf"/>
</dbReference>
<dbReference type="GO" id="GO:0000166">
    <property type="term" value="F:nucleotide binding"/>
    <property type="evidence" value="ECO:0007669"/>
    <property type="project" value="InterPro"/>
</dbReference>
<dbReference type="InterPro" id="IPR000683">
    <property type="entry name" value="Gfo/Idh/MocA-like_OxRdtase_N"/>
</dbReference>
<organism evidence="3">
    <name type="scientific">freshwater metagenome</name>
    <dbReference type="NCBI Taxonomy" id="449393"/>
    <lineage>
        <taxon>unclassified sequences</taxon>
        <taxon>metagenomes</taxon>
        <taxon>ecological metagenomes</taxon>
    </lineage>
</organism>
<dbReference type="SUPFAM" id="SSF55347">
    <property type="entry name" value="Glyceraldehyde-3-phosphate dehydrogenase-like, C-terminal domain"/>
    <property type="match status" value="1"/>
</dbReference>
<accession>A0A6J6VWX6</accession>
<dbReference type="InterPro" id="IPR050424">
    <property type="entry name" value="Gfo-Idh-MocA_inositol_DH"/>
</dbReference>
<dbReference type="PANTHER" id="PTHR43593:SF1">
    <property type="entry name" value="INOSITOL 2-DEHYDROGENASE"/>
    <property type="match status" value="1"/>
</dbReference>
<protein>
    <submittedName>
        <fullName evidence="3">Unannotated protein</fullName>
    </submittedName>
</protein>
<dbReference type="Gene3D" id="3.40.50.720">
    <property type="entry name" value="NAD(P)-binding Rossmann-like Domain"/>
    <property type="match status" value="1"/>
</dbReference>
<dbReference type="AlphaFoldDB" id="A0A6J6VWX6"/>
<gene>
    <name evidence="3" type="ORF">UFOPK2928_00488</name>
</gene>
<evidence type="ECO:0000259" key="1">
    <source>
        <dbReference type="Pfam" id="PF01408"/>
    </source>
</evidence>
<sequence length="367" mass="40083">MKSELRYGVIGVGSMGREHISNIKVMGGATVTAISDPHSPSIAAALEMAPGAKAFSDHRDLLDSGLIDAVIIATPNDTHAAVLKDALATDLAVFVEKPLATTISDLKSILDWDAKRSAMTWMGLEYRFMPPVTEAIARAKEGGAGKIHQISIREHREPFYPKIDNWNRFTERTGGTLVEKCCHYFNLMDLVLGEQPIRVFASGGQSVNHLDEKYDGQQANMLDNAYVILEYASGARGMLDLCMFGEGSFDKEILTIVGDAGKIESFLPSQTVKASRRDSIGDLSNWAQGASRARGSEVKIVHNYDVKYMGHHYGASYIEHVKFRDAILNSTPAEVTLLDGVTSVVTGLAAHKSINEGRVVEIKELWS</sequence>
<proteinExistence type="predicted"/>
<dbReference type="PANTHER" id="PTHR43593">
    <property type="match status" value="1"/>
</dbReference>
<evidence type="ECO:0000313" key="3">
    <source>
        <dbReference type="EMBL" id="CAB4776650.1"/>
    </source>
</evidence>
<dbReference type="Gene3D" id="3.30.360.10">
    <property type="entry name" value="Dihydrodipicolinate Reductase, domain 2"/>
    <property type="match status" value="1"/>
</dbReference>
<reference evidence="3" key="1">
    <citation type="submission" date="2020-05" db="EMBL/GenBank/DDBJ databases">
        <authorList>
            <person name="Chiriac C."/>
            <person name="Salcher M."/>
            <person name="Ghai R."/>
            <person name="Kavagutti S V."/>
        </authorList>
    </citation>
    <scope>NUCLEOTIDE SEQUENCE</scope>
</reference>
<name>A0A6J6VWX6_9ZZZZ</name>
<dbReference type="SUPFAM" id="SSF51735">
    <property type="entry name" value="NAD(P)-binding Rossmann-fold domains"/>
    <property type="match status" value="1"/>
</dbReference>
<evidence type="ECO:0000259" key="2">
    <source>
        <dbReference type="Pfam" id="PF02894"/>
    </source>
</evidence>
<feature type="domain" description="Gfo/Idh/MocA-like oxidoreductase C-terminal" evidence="2">
    <location>
        <begin position="142"/>
        <end position="362"/>
    </location>
</feature>
<feature type="domain" description="Gfo/Idh/MocA-like oxidoreductase N-terminal" evidence="1">
    <location>
        <begin position="5"/>
        <end position="123"/>
    </location>
</feature>
<dbReference type="InterPro" id="IPR004104">
    <property type="entry name" value="Gfo/Idh/MocA-like_OxRdtase_C"/>
</dbReference>
<dbReference type="Pfam" id="PF02894">
    <property type="entry name" value="GFO_IDH_MocA_C"/>
    <property type="match status" value="1"/>
</dbReference>